<evidence type="ECO:0000313" key="3">
    <source>
        <dbReference type="EMBL" id="DAZ99083.1"/>
    </source>
</evidence>
<proteinExistence type="predicted"/>
<reference evidence="3" key="2">
    <citation type="journal article" date="2023" name="Microbiol Resour">
        <title>Decontamination and Annotation of the Draft Genome Sequence of the Oomycete Lagenidium giganteum ARSEF 373.</title>
        <authorList>
            <person name="Morgan W.R."/>
            <person name="Tartar A."/>
        </authorList>
    </citation>
    <scope>NUCLEOTIDE SEQUENCE</scope>
    <source>
        <strain evidence="3">ARSEF 373</strain>
    </source>
</reference>
<reference evidence="3" key="1">
    <citation type="submission" date="2022-11" db="EMBL/GenBank/DDBJ databases">
        <authorList>
            <person name="Morgan W.R."/>
            <person name="Tartar A."/>
        </authorList>
    </citation>
    <scope>NUCLEOTIDE SEQUENCE</scope>
    <source>
        <strain evidence="3">ARSEF 373</strain>
    </source>
</reference>
<evidence type="ECO:0000256" key="1">
    <source>
        <dbReference type="SAM" id="SignalP"/>
    </source>
</evidence>
<dbReference type="InterPro" id="IPR014044">
    <property type="entry name" value="CAP_dom"/>
</dbReference>
<organism evidence="3 4">
    <name type="scientific">Lagenidium giganteum</name>
    <dbReference type="NCBI Taxonomy" id="4803"/>
    <lineage>
        <taxon>Eukaryota</taxon>
        <taxon>Sar</taxon>
        <taxon>Stramenopiles</taxon>
        <taxon>Oomycota</taxon>
        <taxon>Peronosporomycetes</taxon>
        <taxon>Pythiales</taxon>
        <taxon>Pythiaceae</taxon>
    </lineage>
</organism>
<accession>A0AAV2Z103</accession>
<dbReference type="PANTHER" id="PTHR31157">
    <property type="entry name" value="SCP DOMAIN-CONTAINING PROTEIN"/>
    <property type="match status" value="1"/>
</dbReference>
<keyword evidence="1" id="KW-0732">Signal</keyword>
<dbReference type="PANTHER" id="PTHR31157:SF1">
    <property type="entry name" value="SCP DOMAIN-CONTAINING PROTEIN"/>
    <property type="match status" value="1"/>
</dbReference>
<dbReference type="Proteomes" id="UP001146120">
    <property type="component" value="Unassembled WGS sequence"/>
</dbReference>
<comment type="caution">
    <text evidence="3">The sequence shown here is derived from an EMBL/GenBank/DDBJ whole genome shotgun (WGS) entry which is preliminary data.</text>
</comment>
<evidence type="ECO:0000313" key="4">
    <source>
        <dbReference type="Proteomes" id="UP001146120"/>
    </source>
</evidence>
<dbReference type="Pfam" id="PF00188">
    <property type="entry name" value="CAP"/>
    <property type="match status" value="1"/>
</dbReference>
<keyword evidence="4" id="KW-1185">Reference proteome</keyword>
<evidence type="ECO:0000259" key="2">
    <source>
        <dbReference type="Pfam" id="PF00188"/>
    </source>
</evidence>
<protein>
    <recommendedName>
        <fullName evidence="2">SCP domain-containing protein</fullName>
    </recommendedName>
</protein>
<dbReference type="CDD" id="cd05379">
    <property type="entry name" value="CAP_bacterial"/>
    <property type="match status" value="1"/>
</dbReference>
<dbReference type="SUPFAM" id="SSF55797">
    <property type="entry name" value="PR-1-like"/>
    <property type="match status" value="1"/>
</dbReference>
<feature type="signal peptide" evidence="1">
    <location>
        <begin position="1"/>
        <end position="23"/>
    </location>
</feature>
<feature type="domain" description="SCP" evidence="2">
    <location>
        <begin position="43"/>
        <end position="161"/>
    </location>
</feature>
<dbReference type="EMBL" id="DAKRPA010000090">
    <property type="protein sequence ID" value="DAZ99083.1"/>
    <property type="molecule type" value="Genomic_DNA"/>
</dbReference>
<dbReference type="InterPro" id="IPR035940">
    <property type="entry name" value="CAP_sf"/>
</dbReference>
<gene>
    <name evidence="3" type="ORF">N0F65_008388</name>
</gene>
<name>A0AAV2Z103_9STRA</name>
<dbReference type="AlphaFoldDB" id="A0AAV2Z103"/>
<sequence length="170" mass="18284">MVQQTFVHLVTVALCAVIPFVESQANLRGAIPPVPSTFAADLLKLVNVERKKVGAPPLCRNAKLEKAAQLHSDDMAKFDFLKHDGSNGTTFDARIRAQGYSGKTLAESIAIEMASTTAVMNAWMGSQAQSANILSTKYSHFGAGYARNPALSYGHYWTQDFGAAAKESCS</sequence>
<feature type="chain" id="PRO_5043977069" description="SCP domain-containing protein" evidence="1">
    <location>
        <begin position="24"/>
        <end position="170"/>
    </location>
</feature>
<dbReference type="Gene3D" id="3.40.33.10">
    <property type="entry name" value="CAP"/>
    <property type="match status" value="1"/>
</dbReference>